<dbReference type="Pfam" id="PF02606">
    <property type="entry name" value="LpxK"/>
    <property type="match status" value="1"/>
</dbReference>
<evidence type="ECO:0000256" key="4">
    <source>
        <dbReference type="ARBA" id="ARBA00016436"/>
    </source>
</evidence>
<evidence type="ECO:0000256" key="1">
    <source>
        <dbReference type="ARBA" id="ARBA00002274"/>
    </source>
</evidence>
<keyword evidence="8 13" id="KW-0547">Nucleotide-binding</keyword>
<dbReference type="NCBIfam" id="TIGR00682">
    <property type="entry name" value="lpxK"/>
    <property type="match status" value="1"/>
</dbReference>
<dbReference type="SUPFAM" id="SSF52540">
    <property type="entry name" value="P-loop containing nucleoside triphosphate hydrolases"/>
    <property type="match status" value="1"/>
</dbReference>
<reference evidence="14" key="2">
    <citation type="submission" date="2020-09" db="EMBL/GenBank/DDBJ databases">
        <authorList>
            <person name="Sun Q."/>
            <person name="Sedlacek I."/>
        </authorList>
    </citation>
    <scope>NUCLEOTIDE SEQUENCE</scope>
    <source>
        <strain evidence="14">CCM 7897</strain>
    </source>
</reference>
<evidence type="ECO:0000256" key="2">
    <source>
        <dbReference type="ARBA" id="ARBA00004870"/>
    </source>
</evidence>
<dbReference type="GO" id="GO:0009029">
    <property type="term" value="F:lipid-A 4'-kinase activity"/>
    <property type="evidence" value="ECO:0007669"/>
    <property type="project" value="UniProtKB-UniRule"/>
</dbReference>
<evidence type="ECO:0000256" key="5">
    <source>
        <dbReference type="ARBA" id="ARBA00022516"/>
    </source>
</evidence>
<dbReference type="EMBL" id="BMCT01000002">
    <property type="protein sequence ID" value="GGF60733.1"/>
    <property type="molecule type" value="Genomic_DNA"/>
</dbReference>
<accession>A0A917BXT5</accession>
<dbReference type="AlphaFoldDB" id="A0A917BXT5"/>
<comment type="similarity">
    <text evidence="13">Belongs to the LpxK family.</text>
</comment>
<proteinExistence type="inferred from homology"/>
<protein>
    <recommendedName>
        <fullName evidence="4 13">Tetraacyldisaccharide 4'-kinase</fullName>
        <ecNumber evidence="3 13">2.7.1.130</ecNumber>
    </recommendedName>
    <alternativeName>
        <fullName evidence="12 13">Lipid A 4'-kinase</fullName>
    </alternativeName>
</protein>
<dbReference type="InterPro" id="IPR003758">
    <property type="entry name" value="LpxK"/>
</dbReference>
<evidence type="ECO:0000313" key="14">
    <source>
        <dbReference type="EMBL" id="GGF60733.1"/>
    </source>
</evidence>
<comment type="catalytic activity">
    <reaction evidence="13">
        <text>a lipid A disaccharide + ATP = a lipid IVA + ADP + H(+)</text>
        <dbReference type="Rhea" id="RHEA:67840"/>
        <dbReference type="ChEBI" id="CHEBI:15378"/>
        <dbReference type="ChEBI" id="CHEBI:30616"/>
        <dbReference type="ChEBI" id="CHEBI:176343"/>
        <dbReference type="ChEBI" id="CHEBI:176425"/>
        <dbReference type="ChEBI" id="CHEBI:456216"/>
        <dbReference type="EC" id="2.7.1.130"/>
    </reaction>
</comment>
<dbReference type="GO" id="GO:0009244">
    <property type="term" value="P:lipopolysaccharide core region biosynthetic process"/>
    <property type="evidence" value="ECO:0007669"/>
    <property type="project" value="TreeGrafter"/>
</dbReference>
<dbReference type="GO" id="GO:0005886">
    <property type="term" value="C:plasma membrane"/>
    <property type="evidence" value="ECO:0007669"/>
    <property type="project" value="TreeGrafter"/>
</dbReference>
<name>A0A917BXT5_9HYPH</name>
<dbReference type="EC" id="2.7.1.130" evidence="3 13"/>
<evidence type="ECO:0000256" key="7">
    <source>
        <dbReference type="ARBA" id="ARBA00022679"/>
    </source>
</evidence>
<dbReference type="PANTHER" id="PTHR42724">
    <property type="entry name" value="TETRAACYLDISACCHARIDE 4'-KINASE"/>
    <property type="match status" value="1"/>
</dbReference>
<gene>
    <name evidence="13 14" type="primary">lpxK</name>
    <name evidence="14" type="ORF">GCM10007301_20600</name>
</gene>
<evidence type="ECO:0000256" key="3">
    <source>
        <dbReference type="ARBA" id="ARBA00012071"/>
    </source>
</evidence>
<evidence type="ECO:0000256" key="12">
    <source>
        <dbReference type="ARBA" id="ARBA00029757"/>
    </source>
</evidence>
<keyword evidence="9 13" id="KW-0418">Kinase</keyword>
<evidence type="ECO:0000256" key="6">
    <source>
        <dbReference type="ARBA" id="ARBA00022556"/>
    </source>
</evidence>
<organism evidence="14 15">
    <name type="scientific">Azorhizobium oxalatiphilum</name>
    <dbReference type="NCBI Taxonomy" id="980631"/>
    <lineage>
        <taxon>Bacteria</taxon>
        <taxon>Pseudomonadati</taxon>
        <taxon>Pseudomonadota</taxon>
        <taxon>Alphaproteobacteria</taxon>
        <taxon>Hyphomicrobiales</taxon>
        <taxon>Xanthobacteraceae</taxon>
        <taxon>Azorhizobium</taxon>
    </lineage>
</organism>
<keyword evidence="6 13" id="KW-0441">Lipid A biosynthesis</keyword>
<dbReference type="GO" id="GO:0005524">
    <property type="term" value="F:ATP binding"/>
    <property type="evidence" value="ECO:0007669"/>
    <property type="project" value="UniProtKB-UniRule"/>
</dbReference>
<reference evidence="14" key="1">
    <citation type="journal article" date="2014" name="Int. J. Syst. Evol. Microbiol.">
        <title>Complete genome sequence of Corynebacterium casei LMG S-19264T (=DSM 44701T), isolated from a smear-ripened cheese.</title>
        <authorList>
            <consortium name="US DOE Joint Genome Institute (JGI-PGF)"/>
            <person name="Walter F."/>
            <person name="Albersmeier A."/>
            <person name="Kalinowski J."/>
            <person name="Ruckert C."/>
        </authorList>
    </citation>
    <scope>NUCLEOTIDE SEQUENCE</scope>
    <source>
        <strain evidence="14">CCM 7897</strain>
    </source>
</reference>
<keyword evidence="10 13" id="KW-0067">ATP-binding</keyword>
<dbReference type="InterPro" id="IPR027417">
    <property type="entry name" value="P-loop_NTPase"/>
</dbReference>
<evidence type="ECO:0000256" key="10">
    <source>
        <dbReference type="ARBA" id="ARBA00022840"/>
    </source>
</evidence>
<comment type="function">
    <text evidence="1 13">Transfers the gamma-phosphate of ATP to the 4'-position of a tetraacyldisaccharide 1-phosphate intermediate (termed DS-1-P) to form tetraacyldisaccharide 1,4'-bis-phosphate (lipid IVA).</text>
</comment>
<keyword evidence="7 13" id="KW-0808">Transferase</keyword>
<keyword evidence="5 13" id="KW-0444">Lipid biosynthesis</keyword>
<evidence type="ECO:0000256" key="13">
    <source>
        <dbReference type="HAMAP-Rule" id="MF_00409"/>
    </source>
</evidence>
<dbReference type="GO" id="GO:0009245">
    <property type="term" value="P:lipid A biosynthetic process"/>
    <property type="evidence" value="ECO:0007669"/>
    <property type="project" value="UniProtKB-UniRule"/>
</dbReference>
<evidence type="ECO:0000256" key="8">
    <source>
        <dbReference type="ARBA" id="ARBA00022741"/>
    </source>
</evidence>
<keyword evidence="11 13" id="KW-0443">Lipid metabolism</keyword>
<comment type="caution">
    <text evidence="14">The sequence shown here is derived from an EMBL/GenBank/DDBJ whole genome shotgun (WGS) entry which is preliminary data.</text>
</comment>
<evidence type="ECO:0000256" key="11">
    <source>
        <dbReference type="ARBA" id="ARBA00023098"/>
    </source>
</evidence>
<evidence type="ECO:0000256" key="9">
    <source>
        <dbReference type="ARBA" id="ARBA00022777"/>
    </source>
</evidence>
<evidence type="ECO:0000313" key="15">
    <source>
        <dbReference type="Proteomes" id="UP000606044"/>
    </source>
</evidence>
<dbReference type="Proteomes" id="UP000606044">
    <property type="component" value="Unassembled WGS sequence"/>
</dbReference>
<dbReference type="HAMAP" id="MF_00409">
    <property type="entry name" value="LpxK"/>
    <property type="match status" value="1"/>
</dbReference>
<feature type="binding site" evidence="13">
    <location>
        <begin position="52"/>
        <end position="59"/>
    </location>
    <ligand>
        <name>ATP</name>
        <dbReference type="ChEBI" id="CHEBI:30616"/>
    </ligand>
</feature>
<sequence>MGRAPGFWSRPGSLAGLLLAPIGWIVGQITLRRMSGPSASVPVPVICIGNPTVGGAGKTPTTLALIARLQVRGATPFALLRGHGGSLAGPVRVDPATHDATQVGDESLLLAAAAPTIVSRDRLAGARLAVSQGATHILMDDGFQNPSLRKDVSLLVIDGAAGIGNGHVLPAGPLRAPLVPQLKAADAVLVVGPGAAGATVARAAERLGKGVLSGSVRPDPAVIAGLAGGAVLAFAGIGRPEKFAASLTAAGVTVAELRAFPDHHPYAEAEIAELAARAAIQGLRLVTTTKDMARLQGTPFARHRHAITVLPVEMDMEPAAVLDGLIATAEARATGQT</sequence>
<comment type="pathway">
    <text evidence="2 13">Glycolipid biosynthesis; lipid IV(A) biosynthesis; lipid IV(A) from (3R)-3-hydroxytetradecanoyl-[acyl-carrier-protein] and UDP-N-acetyl-alpha-D-glucosamine: step 6/6.</text>
</comment>
<keyword evidence="15" id="KW-1185">Reference proteome</keyword>
<dbReference type="PANTHER" id="PTHR42724:SF1">
    <property type="entry name" value="TETRAACYLDISACCHARIDE 4'-KINASE, MITOCHONDRIAL-RELATED"/>
    <property type="match status" value="1"/>
</dbReference>